<dbReference type="Proteomes" id="UP000184079">
    <property type="component" value="Unassembled WGS sequence"/>
</dbReference>
<dbReference type="InterPro" id="IPR004165">
    <property type="entry name" value="CoA_trans_fam_I"/>
</dbReference>
<evidence type="ECO:0000256" key="2">
    <source>
        <dbReference type="ARBA" id="ARBA00022679"/>
    </source>
</evidence>
<keyword evidence="2 3" id="KW-0808">Transferase</keyword>
<evidence type="ECO:0000313" key="5">
    <source>
        <dbReference type="EMBL" id="SHH24567.1"/>
    </source>
</evidence>
<evidence type="ECO:0000313" key="6">
    <source>
        <dbReference type="Proteomes" id="UP000184079"/>
    </source>
</evidence>
<reference evidence="6" key="1">
    <citation type="submission" date="2016-11" db="EMBL/GenBank/DDBJ databases">
        <authorList>
            <person name="Varghese N."/>
            <person name="Submissions S."/>
        </authorList>
    </citation>
    <scope>NUCLEOTIDE SEQUENCE [LARGE SCALE GENOMIC DNA]</scope>
    <source>
        <strain evidence="6">CGMCC 1.6496</strain>
    </source>
</reference>
<protein>
    <submittedName>
        <fullName evidence="5">Propionate CoA-transferase</fullName>
    </submittedName>
</protein>
<dbReference type="InterPro" id="IPR037171">
    <property type="entry name" value="NagB/RpiA_transferase-like"/>
</dbReference>
<dbReference type="SMART" id="SM00882">
    <property type="entry name" value="CoA_trans"/>
    <property type="match status" value="1"/>
</dbReference>
<organism evidence="5 6">
    <name type="scientific">Virgibacillus chiguensis</name>
    <dbReference type="NCBI Taxonomy" id="411959"/>
    <lineage>
        <taxon>Bacteria</taxon>
        <taxon>Bacillati</taxon>
        <taxon>Bacillota</taxon>
        <taxon>Bacilli</taxon>
        <taxon>Bacillales</taxon>
        <taxon>Bacillaceae</taxon>
        <taxon>Virgibacillus</taxon>
    </lineage>
</organism>
<evidence type="ECO:0000256" key="4">
    <source>
        <dbReference type="PIRSR" id="PIRSR000858-1"/>
    </source>
</evidence>
<evidence type="ECO:0000256" key="1">
    <source>
        <dbReference type="ARBA" id="ARBA00007154"/>
    </source>
</evidence>
<evidence type="ECO:0000256" key="3">
    <source>
        <dbReference type="PIRNR" id="PIRNR000858"/>
    </source>
</evidence>
<accession>A0A1M5RE13</accession>
<dbReference type="EMBL" id="FQXD01000005">
    <property type="protein sequence ID" value="SHH24567.1"/>
    <property type="molecule type" value="Genomic_DNA"/>
</dbReference>
<name>A0A1M5RE13_9BACI</name>
<proteinExistence type="inferred from homology"/>
<dbReference type="GO" id="GO:0046952">
    <property type="term" value="P:ketone body catabolic process"/>
    <property type="evidence" value="ECO:0007669"/>
    <property type="project" value="InterPro"/>
</dbReference>
<dbReference type="SUPFAM" id="SSF100950">
    <property type="entry name" value="NagB/RpiA/CoA transferase-like"/>
    <property type="match status" value="2"/>
</dbReference>
<dbReference type="PANTHER" id="PTHR43293:SF1">
    <property type="entry name" value="ACETATE COA-TRANSFERASE YDIF"/>
    <property type="match status" value="1"/>
</dbReference>
<feature type="active site" description="5-glutamyl coenzyme A thioester intermediate" evidence="4">
    <location>
        <position position="361"/>
    </location>
</feature>
<dbReference type="GO" id="GO:0008410">
    <property type="term" value="F:CoA-transferase activity"/>
    <property type="evidence" value="ECO:0007669"/>
    <property type="project" value="InterPro"/>
</dbReference>
<gene>
    <name evidence="5" type="ORF">SAMN05421807_105124</name>
</gene>
<dbReference type="InterPro" id="IPR014388">
    <property type="entry name" value="3-oxoacid_CoA-transferase"/>
</dbReference>
<dbReference type="Gene3D" id="3.40.1080.10">
    <property type="entry name" value="Glutaconate Coenzyme A-transferase"/>
    <property type="match status" value="2"/>
</dbReference>
<sequence length="568" mass="62031">MKTHSVLLWRIVSRLEIVSSYVKIMKHKGVKEMKDNLQFMSAQEAVHLINTGDRVGIGGFIGTGVAEEIHMAIENKYIETNTPQNLTLIYAAGIGDGNGASKGLNHYAHEGLIKRVIGGHWGMAPRLAPLVAENKLEAYNLPQGVITQLIRESAAGHPRLISHVGLGTFVDPDLDGGKLNAVTSEDIVEKIQFDGQDYLAYKTLPIDVAILKGTTADEKGNISLEDEPLTLNVLSFAMNARNNGGKVIVQVEKVVRESSLNPKNVHIPHVLVDAIVVVENKENHMQTFGTQYNEAFIRSDLIVDDKKSIYPLNIRKVIARRSAKTLTQSMKVINYGIGVPEVVANVLSEEGQEDHFIPTIEPGIFGGTPVGGLDFGCSINPDAIIDESYMFDYYDGGGLDIAFLGLAQCDNKGNVNVSKFGPKIAGCGGFINITQNAKKLVFCGTFTAGGLKMEVCDGRLVIVQEGKVKKFTSDVEQITFSGKVAKQNEKSVLYVTERAVFELRKNGLTLIEIAPGIDVERDVLAQMEFTPLISKDLTLMDKAIFKEGPMGLIFHQSKQDMGSDFLTK</sequence>
<dbReference type="PIRSF" id="PIRSF000858">
    <property type="entry name" value="SCOT-t"/>
    <property type="match status" value="1"/>
</dbReference>
<dbReference type="PANTHER" id="PTHR43293">
    <property type="entry name" value="ACETATE COA-TRANSFERASE YDIF"/>
    <property type="match status" value="1"/>
</dbReference>
<dbReference type="AlphaFoldDB" id="A0A1M5RE13"/>
<dbReference type="Pfam" id="PF01144">
    <property type="entry name" value="CoA_trans"/>
    <property type="match status" value="1"/>
</dbReference>
<comment type="similarity">
    <text evidence="1 3">Belongs to the 3-oxoacid CoA-transferase family.</text>
</comment>
<keyword evidence="6" id="KW-1185">Reference proteome</keyword>